<dbReference type="CDD" id="cd12912">
    <property type="entry name" value="PDC2_MCP_like"/>
    <property type="match status" value="1"/>
</dbReference>
<name>A0A516SK90_9NEIS</name>
<organism evidence="9 10">
    <name type="scientific">Chitinimonas arctica</name>
    <dbReference type="NCBI Taxonomy" id="2594795"/>
    <lineage>
        <taxon>Bacteria</taxon>
        <taxon>Pseudomonadati</taxon>
        <taxon>Pseudomonadota</taxon>
        <taxon>Betaproteobacteria</taxon>
        <taxon>Neisseriales</taxon>
        <taxon>Chitinibacteraceae</taxon>
        <taxon>Chitinimonas</taxon>
    </lineage>
</organism>
<reference evidence="10" key="1">
    <citation type="submission" date="2019-07" db="EMBL/GenBank/DDBJ databases">
        <title>Chitinimonas sp. nov., isolated from Ny-Alesund, arctica soil.</title>
        <authorList>
            <person name="Xu Q."/>
            <person name="Peng F."/>
        </authorList>
    </citation>
    <scope>NUCLEOTIDE SEQUENCE [LARGE SCALE GENOMIC DNA]</scope>
    <source>
        <strain evidence="10">R3-44</strain>
    </source>
</reference>
<comment type="similarity">
    <text evidence="3">Belongs to the methyl-accepting chemotaxis (MCP) protein family.</text>
</comment>
<keyword evidence="5" id="KW-1133">Transmembrane helix</keyword>
<dbReference type="PROSITE" id="PS50885">
    <property type="entry name" value="HAMP"/>
    <property type="match status" value="1"/>
</dbReference>
<evidence type="ECO:0000256" key="1">
    <source>
        <dbReference type="ARBA" id="ARBA00004370"/>
    </source>
</evidence>
<dbReference type="GO" id="GO:0016020">
    <property type="term" value="C:membrane"/>
    <property type="evidence" value="ECO:0007669"/>
    <property type="project" value="UniProtKB-SubCell"/>
</dbReference>
<dbReference type="CDD" id="cd12913">
    <property type="entry name" value="PDC1_MCP_like"/>
    <property type="match status" value="1"/>
</dbReference>
<dbReference type="InterPro" id="IPR004089">
    <property type="entry name" value="MCPsignal_dom"/>
</dbReference>
<dbReference type="GO" id="GO:0007165">
    <property type="term" value="P:signal transduction"/>
    <property type="evidence" value="ECO:0007669"/>
    <property type="project" value="UniProtKB-KW"/>
</dbReference>
<accession>A0A516SK90</accession>
<dbReference type="Proteomes" id="UP000317550">
    <property type="component" value="Chromosome"/>
</dbReference>
<keyword evidence="5" id="KW-0812">Transmembrane</keyword>
<dbReference type="OrthoDB" id="3378718at2"/>
<proteinExistence type="inferred from homology"/>
<evidence type="ECO:0000256" key="5">
    <source>
        <dbReference type="SAM" id="Phobius"/>
    </source>
</evidence>
<dbReference type="FunFam" id="1.10.287.950:FF:000001">
    <property type="entry name" value="Methyl-accepting chemotaxis sensory transducer"/>
    <property type="match status" value="1"/>
</dbReference>
<sequence length="681" mass="73149">MRTSLSFRAKILIVALLCATLAMAAVLSAVSLQTRSLTREQAYASAQQLANYYASYAAGVFGEPADTARTMAGVFAGLKKHGAPDRAVLDGILESTFRSQERLYDMWVIFDHNALDGRDAEFQGNKLYYATGAYAPWLLRPDAKQPQAIKFFEYNHAGMNLSPEDQQKWEADYYNQPYYLESKASKRDAAVEPYFDTDTKVLMMSYVAPVLVDGQFIGVIGSDVPMRDLQQTLEAEKPYGSGYLSLISHAGVYASHPDKTRLGKPVEAGEIPAEHLQAAKAGKAGLIEQDEFARFLVPVRLGATSTPWVLVVNIPIAQIMAPTQRMLAVNLLLGVTALALLAIVLGLAIGKVSQPLRRLRDAMTELAGGEADLTRRLQVHSQDEIGQTSQAFNRFIDSLASIVAAVKDNAVDLNSRINELAGHTRQISASSAQQSDAAGASAAALEQMSTSISLIAQNAIQAGETSEQAEKGARDAVGEISSTADEINRIDSTVRKQADAMGLLAGRAQAIGSVINVIHEIADQTNLLALNAAIEAARAGEQGRGFAVVADEVRKLAERTSAATREIGSTIASMQQDTDEAVSGIGMALEQVGAGVSRSRSAAERINRIADSTRLTALGMRDIAVATREQSEASNHIASSVEQITTAIGENDIALQQASQTSQHLATLADELERLVRRFRT</sequence>
<keyword evidence="6" id="KW-0732">Signal</keyword>
<dbReference type="Pfam" id="PF00015">
    <property type="entry name" value="MCPsignal"/>
    <property type="match status" value="1"/>
</dbReference>
<dbReference type="InterPro" id="IPR003660">
    <property type="entry name" value="HAMP_dom"/>
</dbReference>
<dbReference type="SUPFAM" id="SSF58104">
    <property type="entry name" value="Methyl-accepting chemotaxis protein (MCP) signaling domain"/>
    <property type="match status" value="1"/>
</dbReference>
<keyword evidence="2 4" id="KW-0807">Transducer</keyword>
<dbReference type="InterPro" id="IPR029151">
    <property type="entry name" value="Sensor-like_sf"/>
</dbReference>
<dbReference type="SMART" id="SM00283">
    <property type="entry name" value="MA"/>
    <property type="match status" value="1"/>
</dbReference>
<dbReference type="Gene3D" id="3.30.450.20">
    <property type="entry name" value="PAS domain"/>
    <property type="match status" value="2"/>
</dbReference>
<dbReference type="EMBL" id="CP041730">
    <property type="protein sequence ID" value="QDQ28570.1"/>
    <property type="molecule type" value="Genomic_DNA"/>
</dbReference>
<dbReference type="SUPFAM" id="SSF103190">
    <property type="entry name" value="Sensory domain-like"/>
    <property type="match status" value="1"/>
</dbReference>
<evidence type="ECO:0000259" key="8">
    <source>
        <dbReference type="PROSITE" id="PS50885"/>
    </source>
</evidence>
<evidence type="ECO:0000259" key="7">
    <source>
        <dbReference type="PROSITE" id="PS50111"/>
    </source>
</evidence>
<evidence type="ECO:0000256" key="6">
    <source>
        <dbReference type="SAM" id="SignalP"/>
    </source>
</evidence>
<dbReference type="GO" id="GO:0006935">
    <property type="term" value="P:chemotaxis"/>
    <property type="evidence" value="ECO:0007669"/>
    <property type="project" value="UniProtKB-ARBA"/>
</dbReference>
<feature type="domain" description="HAMP" evidence="8">
    <location>
        <begin position="350"/>
        <end position="404"/>
    </location>
</feature>
<dbReference type="SMART" id="SM00304">
    <property type="entry name" value="HAMP"/>
    <property type="match status" value="1"/>
</dbReference>
<keyword evidence="10" id="KW-1185">Reference proteome</keyword>
<comment type="subcellular location">
    <subcellularLocation>
        <location evidence="1">Membrane</location>
    </subcellularLocation>
</comment>
<gene>
    <name evidence="9" type="ORF">FNU76_20670</name>
</gene>
<feature type="domain" description="Methyl-accepting transducer" evidence="7">
    <location>
        <begin position="409"/>
        <end position="645"/>
    </location>
</feature>
<dbReference type="CDD" id="cd06225">
    <property type="entry name" value="HAMP"/>
    <property type="match status" value="1"/>
</dbReference>
<evidence type="ECO:0000256" key="2">
    <source>
        <dbReference type="ARBA" id="ARBA00023224"/>
    </source>
</evidence>
<dbReference type="PANTHER" id="PTHR32089:SF112">
    <property type="entry name" value="LYSOZYME-LIKE PROTEIN-RELATED"/>
    <property type="match status" value="1"/>
</dbReference>
<dbReference type="PANTHER" id="PTHR32089">
    <property type="entry name" value="METHYL-ACCEPTING CHEMOTAXIS PROTEIN MCPB"/>
    <property type="match status" value="1"/>
</dbReference>
<keyword evidence="5" id="KW-0472">Membrane</keyword>
<dbReference type="RefSeq" id="WP_144279953.1">
    <property type="nucleotide sequence ID" value="NZ_CP041730.1"/>
</dbReference>
<dbReference type="CDD" id="cd11386">
    <property type="entry name" value="MCP_signal"/>
    <property type="match status" value="1"/>
</dbReference>
<evidence type="ECO:0000313" key="9">
    <source>
        <dbReference type="EMBL" id="QDQ28570.1"/>
    </source>
</evidence>
<dbReference type="Pfam" id="PF00672">
    <property type="entry name" value="HAMP"/>
    <property type="match status" value="1"/>
</dbReference>
<dbReference type="AlphaFoldDB" id="A0A516SK90"/>
<evidence type="ECO:0000256" key="3">
    <source>
        <dbReference type="ARBA" id="ARBA00029447"/>
    </source>
</evidence>
<dbReference type="KEGG" id="cari:FNU76_20670"/>
<dbReference type="Pfam" id="PF22673">
    <property type="entry name" value="MCP-like_PDC_1"/>
    <property type="match status" value="1"/>
</dbReference>
<evidence type="ECO:0000313" key="10">
    <source>
        <dbReference type="Proteomes" id="UP000317550"/>
    </source>
</evidence>
<dbReference type="Gene3D" id="1.10.287.950">
    <property type="entry name" value="Methyl-accepting chemotaxis protein"/>
    <property type="match status" value="1"/>
</dbReference>
<protein>
    <submittedName>
        <fullName evidence="9">Methyl-accepting chemotaxis protein</fullName>
    </submittedName>
</protein>
<feature type="chain" id="PRO_5021840575" evidence="6">
    <location>
        <begin position="25"/>
        <end position="681"/>
    </location>
</feature>
<dbReference type="PROSITE" id="PS50111">
    <property type="entry name" value="CHEMOTAXIS_TRANSDUC_2"/>
    <property type="match status" value="1"/>
</dbReference>
<feature type="signal peptide" evidence="6">
    <location>
        <begin position="1"/>
        <end position="24"/>
    </location>
</feature>
<feature type="transmembrane region" description="Helical" evidence="5">
    <location>
        <begin position="327"/>
        <end position="350"/>
    </location>
</feature>
<evidence type="ECO:0000256" key="4">
    <source>
        <dbReference type="PROSITE-ProRule" id="PRU00284"/>
    </source>
</evidence>